<proteinExistence type="predicted"/>
<feature type="non-terminal residue" evidence="1">
    <location>
        <position position="1"/>
    </location>
</feature>
<sequence>WSTIDGPLGLIEDESLTYARRFYKFGFAFLPGLWAVSCFYFWPVLFDSRTFPRIRPCRSASSWVHSIYNSSSFVGLTFSIGGEQLFGLG</sequence>
<dbReference type="Proteomes" id="UP000006729">
    <property type="component" value="Chromosome 7"/>
</dbReference>
<evidence type="ECO:0000313" key="1">
    <source>
        <dbReference type="EMBL" id="KAI9391570.1"/>
    </source>
</evidence>
<dbReference type="EMBL" id="CM009296">
    <property type="protein sequence ID" value="KAI9391570.1"/>
    <property type="molecule type" value="Genomic_DNA"/>
</dbReference>
<organism evidence="1 2">
    <name type="scientific">Populus trichocarpa</name>
    <name type="common">Western balsam poplar</name>
    <name type="synonym">Populus balsamifera subsp. trichocarpa</name>
    <dbReference type="NCBI Taxonomy" id="3694"/>
    <lineage>
        <taxon>Eukaryota</taxon>
        <taxon>Viridiplantae</taxon>
        <taxon>Streptophyta</taxon>
        <taxon>Embryophyta</taxon>
        <taxon>Tracheophyta</taxon>
        <taxon>Spermatophyta</taxon>
        <taxon>Magnoliopsida</taxon>
        <taxon>eudicotyledons</taxon>
        <taxon>Gunneridae</taxon>
        <taxon>Pentapetalae</taxon>
        <taxon>rosids</taxon>
        <taxon>fabids</taxon>
        <taxon>Malpighiales</taxon>
        <taxon>Salicaceae</taxon>
        <taxon>Saliceae</taxon>
        <taxon>Populus</taxon>
    </lineage>
</organism>
<protein>
    <submittedName>
        <fullName evidence="1">Uncharacterized protein</fullName>
    </submittedName>
</protein>
<evidence type="ECO:0000313" key="2">
    <source>
        <dbReference type="Proteomes" id="UP000006729"/>
    </source>
</evidence>
<gene>
    <name evidence="1" type="ORF">POPTR_007G106200v4</name>
</gene>
<comment type="caution">
    <text evidence="1">The sequence shown here is derived from an EMBL/GenBank/DDBJ whole genome shotgun (WGS) entry which is preliminary data.</text>
</comment>
<name>A0ACC0SQL9_POPTR</name>
<reference evidence="1 2" key="1">
    <citation type="journal article" date="2006" name="Science">
        <title>The genome of black cottonwood, Populus trichocarpa (Torr. &amp; Gray).</title>
        <authorList>
            <person name="Tuskan G.A."/>
            <person name="Difazio S."/>
            <person name="Jansson S."/>
            <person name="Bohlmann J."/>
            <person name="Grigoriev I."/>
            <person name="Hellsten U."/>
            <person name="Putnam N."/>
            <person name="Ralph S."/>
            <person name="Rombauts S."/>
            <person name="Salamov A."/>
            <person name="Schein J."/>
            <person name="Sterck L."/>
            <person name="Aerts A."/>
            <person name="Bhalerao R.R."/>
            <person name="Bhalerao R.P."/>
            <person name="Blaudez D."/>
            <person name="Boerjan W."/>
            <person name="Brun A."/>
            <person name="Brunner A."/>
            <person name="Busov V."/>
            <person name="Campbell M."/>
            <person name="Carlson J."/>
            <person name="Chalot M."/>
            <person name="Chapman J."/>
            <person name="Chen G.L."/>
            <person name="Cooper D."/>
            <person name="Coutinho P.M."/>
            <person name="Couturier J."/>
            <person name="Covert S."/>
            <person name="Cronk Q."/>
            <person name="Cunningham R."/>
            <person name="Davis J."/>
            <person name="Degroeve S."/>
            <person name="Dejardin A."/>
            <person name="Depamphilis C."/>
            <person name="Detter J."/>
            <person name="Dirks B."/>
            <person name="Dubchak I."/>
            <person name="Duplessis S."/>
            <person name="Ehlting J."/>
            <person name="Ellis B."/>
            <person name="Gendler K."/>
            <person name="Goodstein D."/>
            <person name="Gribskov M."/>
            <person name="Grimwood J."/>
            <person name="Groover A."/>
            <person name="Gunter L."/>
            <person name="Hamberger B."/>
            <person name="Heinze B."/>
            <person name="Helariutta Y."/>
            <person name="Henrissat B."/>
            <person name="Holligan D."/>
            <person name="Holt R."/>
            <person name="Huang W."/>
            <person name="Islam-Faridi N."/>
            <person name="Jones S."/>
            <person name="Jones-Rhoades M."/>
            <person name="Jorgensen R."/>
            <person name="Joshi C."/>
            <person name="Kangasjarvi J."/>
            <person name="Karlsson J."/>
            <person name="Kelleher C."/>
            <person name="Kirkpatrick R."/>
            <person name="Kirst M."/>
            <person name="Kohler A."/>
            <person name="Kalluri U."/>
            <person name="Larimer F."/>
            <person name="Leebens-Mack J."/>
            <person name="Leple J.C."/>
            <person name="Locascio P."/>
            <person name="Lou Y."/>
            <person name="Lucas S."/>
            <person name="Martin F."/>
            <person name="Montanini B."/>
            <person name="Napoli C."/>
            <person name="Nelson D.R."/>
            <person name="Nelson C."/>
            <person name="Nieminen K."/>
            <person name="Nilsson O."/>
            <person name="Pereda V."/>
            <person name="Peter G."/>
            <person name="Philippe R."/>
            <person name="Pilate G."/>
            <person name="Poliakov A."/>
            <person name="Razumovskaya J."/>
            <person name="Richardson P."/>
            <person name="Rinaldi C."/>
            <person name="Ritland K."/>
            <person name="Rouze P."/>
            <person name="Ryaboy D."/>
            <person name="Schmutz J."/>
            <person name="Schrader J."/>
            <person name="Segerman B."/>
            <person name="Shin H."/>
            <person name="Siddiqui A."/>
            <person name="Sterky F."/>
            <person name="Terry A."/>
            <person name="Tsai C.J."/>
            <person name="Uberbacher E."/>
            <person name="Unneberg P."/>
            <person name="Vahala J."/>
            <person name="Wall K."/>
            <person name="Wessler S."/>
            <person name="Yang G."/>
            <person name="Yin T."/>
            <person name="Douglas C."/>
            <person name="Marra M."/>
            <person name="Sandberg G."/>
            <person name="Van de Peer Y."/>
            <person name="Rokhsar D."/>
        </authorList>
    </citation>
    <scope>NUCLEOTIDE SEQUENCE [LARGE SCALE GENOMIC DNA]</scope>
    <source>
        <strain evidence="2">cv. Nisqually</strain>
    </source>
</reference>
<keyword evidence="2" id="KW-1185">Reference proteome</keyword>
<accession>A0ACC0SQL9</accession>